<keyword evidence="3 7" id="KW-0694">RNA-binding</keyword>
<dbReference type="InterPro" id="IPR036935">
    <property type="entry name" value="Ribosomal_bL9_N_sf"/>
</dbReference>
<feature type="coiled-coil region" evidence="8">
    <location>
        <begin position="44"/>
        <end position="71"/>
    </location>
</feature>
<protein>
    <recommendedName>
        <fullName evidence="6 7">Large ribosomal subunit protein bL9</fullName>
    </recommendedName>
</protein>
<dbReference type="NCBIfam" id="TIGR00158">
    <property type="entry name" value="L9"/>
    <property type="match status" value="1"/>
</dbReference>
<evidence type="ECO:0000256" key="3">
    <source>
        <dbReference type="ARBA" id="ARBA00022884"/>
    </source>
</evidence>
<gene>
    <name evidence="7" type="primary">rplI</name>
    <name evidence="11" type="ORF">A3F99_01000</name>
</gene>
<dbReference type="InterPro" id="IPR000244">
    <property type="entry name" value="Ribosomal_bL9"/>
</dbReference>
<dbReference type="SUPFAM" id="SSF55658">
    <property type="entry name" value="L9 N-domain-like"/>
    <property type="match status" value="1"/>
</dbReference>
<evidence type="ECO:0000259" key="10">
    <source>
        <dbReference type="Pfam" id="PF03948"/>
    </source>
</evidence>
<keyword evidence="5 7" id="KW-0687">Ribonucleoprotein</keyword>
<evidence type="ECO:0000313" key="12">
    <source>
        <dbReference type="Proteomes" id="UP000176571"/>
    </source>
</evidence>
<evidence type="ECO:0000256" key="2">
    <source>
        <dbReference type="ARBA" id="ARBA00022730"/>
    </source>
</evidence>
<comment type="function">
    <text evidence="7">Binds to the 23S rRNA.</text>
</comment>
<evidence type="ECO:0000313" key="11">
    <source>
        <dbReference type="EMBL" id="OGY60977.1"/>
    </source>
</evidence>
<dbReference type="GO" id="GO:0019843">
    <property type="term" value="F:rRNA binding"/>
    <property type="evidence" value="ECO:0007669"/>
    <property type="project" value="UniProtKB-UniRule"/>
</dbReference>
<accession>A0A1G1ZBG7</accession>
<dbReference type="InterPro" id="IPR020070">
    <property type="entry name" value="Ribosomal_bL9_N"/>
</dbReference>
<dbReference type="Gene3D" id="3.40.5.10">
    <property type="entry name" value="Ribosomal protein L9, N-terminal domain"/>
    <property type="match status" value="1"/>
</dbReference>
<dbReference type="InterPro" id="IPR020069">
    <property type="entry name" value="Ribosomal_bL9_C"/>
</dbReference>
<dbReference type="EMBL" id="MHJB01000032">
    <property type="protein sequence ID" value="OGY60977.1"/>
    <property type="molecule type" value="Genomic_DNA"/>
</dbReference>
<name>A0A1G1ZBG7_9BACT</name>
<dbReference type="GO" id="GO:0006412">
    <property type="term" value="P:translation"/>
    <property type="evidence" value="ECO:0007669"/>
    <property type="project" value="UniProtKB-UniRule"/>
</dbReference>
<organism evidence="11 12">
    <name type="scientific">Candidatus Colwellbacteria bacterium RIFCSPLOWO2_12_FULL_43_11</name>
    <dbReference type="NCBI Taxonomy" id="1797693"/>
    <lineage>
        <taxon>Bacteria</taxon>
        <taxon>Candidatus Colwelliibacteriota</taxon>
    </lineage>
</organism>
<evidence type="ECO:0000256" key="7">
    <source>
        <dbReference type="HAMAP-Rule" id="MF_00503"/>
    </source>
</evidence>
<feature type="domain" description="Large ribosomal subunit protein bL9 C-terminal" evidence="10">
    <location>
        <begin position="68"/>
        <end position="144"/>
    </location>
</feature>
<reference evidence="11 12" key="1">
    <citation type="journal article" date="2016" name="Nat. Commun.">
        <title>Thousands of microbial genomes shed light on interconnected biogeochemical processes in an aquifer system.</title>
        <authorList>
            <person name="Anantharaman K."/>
            <person name="Brown C.T."/>
            <person name="Hug L.A."/>
            <person name="Sharon I."/>
            <person name="Castelle C.J."/>
            <person name="Probst A.J."/>
            <person name="Thomas B.C."/>
            <person name="Singh A."/>
            <person name="Wilkins M.J."/>
            <person name="Karaoz U."/>
            <person name="Brodie E.L."/>
            <person name="Williams K.H."/>
            <person name="Hubbard S.S."/>
            <person name="Banfield J.F."/>
        </authorList>
    </citation>
    <scope>NUCLEOTIDE SEQUENCE [LARGE SCALE GENOMIC DNA]</scope>
</reference>
<evidence type="ECO:0000256" key="8">
    <source>
        <dbReference type="SAM" id="Coils"/>
    </source>
</evidence>
<evidence type="ECO:0000256" key="1">
    <source>
        <dbReference type="ARBA" id="ARBA00010605"/>
    </source>
</evidence>
<evidence type="ECO:0000259" key="9">
    <source>
        <dbReference type="Pfam" id="PF01281"/>
    </source>
</evidence>
<dbReference type="GO" id="GO:0005840">
    <property type="term" value="C:ribosome"/>
    <property type="evidence" value="ECO:0007669"/>
    <property type="project" value="UniProtKB-KW"/>
</dbReference>
<dbReference type="PANTHER" id="PTHR21368">
    <property type="entry name" value="50S RIBOSOMAL PROTEIN L9"/>
    <property type="match status" value="1"/>
</dbReference>
<evidence type="ECO:0000256" key="4">
    <source>
        <dbReference type="ARBA" id="ARBA00022980"/>
    </source>
</evidence>
<dbReference type="InterPro" id="IPR036791">
    <property type="entry name" value="Ribosomal_bL9_C_sf"/>
</dbReference>
<comment type="caution">
    <text evidence="11">The sequence shown here is derived from an EMBL/GenBank/DDBJ whole genome shotgun (WGS) entry which is preliminary data.</text>
</comment>
<dbReference type="Gene3D" id="3.10.430.100">
    <property type="entry name" value="Ribosomal protein L9, C-terminal domain"/>
    <property type="match status" value="1"/>
</dbReference>
<feature type="domain" description="Ribosomal protein L9" evidence="9">
    <location>
        <begin position="1"/>
        <end position="47"/>
    </location>
</feature>
<dbReference type="Pfam" id="PF01281">
    <property type="entry name" value="Ribosomal_L9_N"/>
    <property type="match status" value="1"/>
</dbReference>
<evidence type="ECO:0000256" key="5">
    <source>
        <dbReference type="ARBA" id="ARBA00023274"/>
    </source>
</evidence>
<dbReference type="InterPro" id="IPR009027">
    <property type="entry name" value="Ribosomal_bL9/RNase_H1_N"/>
</dbReference>
<dbReference type="Proteomes" id="UP000176571">
    <property type="component" value="Unassembled WGS sequence"/>
</dbReference>
<dbReference type="GO" id="GO:0003735">
    <property type="term" value="F:structural constituent of ribosome"/>
    <property type="evidence" value="ECO:0007669"/>
    <property type="project" value="InterPro"/>
</dbReference>
<keyword evidence="8" id="KW-0175">Coiled coil</keyword>
<dbReference type="InterPro" id="IPR020594">
    <property type="entry name" value="Ribosomal_bL9_bac/chp"/>
</dbReference>
<dbReference type="Pfam" id="PF03948">
    <property type="entry name" value="Ribosomal_L9_C"/>
    <property type="match status" value="1"/>
</dbReference>
<evidence type="ECO:0000256" key="6">
    <source>
        <dbReference type="ARBA" id="ARBA00035292"/>
    </source>
</evidence>
<dbReference type="SUPFAM" id="SSF55653">
    <property type="entry name" value="Ribosomal protein L9 C-domain"/>
    <property type="match status" value="1"/>
</dbReference>
<keyword evidence="4 7" id="KW-0689">Ribosomal protein</keyword>
<dbReference type="HAMAP" id="MF_00503">
    <property type="entry name" value="Ribosomal_bL9"/>
    <property type="match status" value="1"/>
</dbReference>
<comment type="similarity">
    <text evidence="1 7">Belongs to the bacterial ribosomal protein bL9 family.</text>
</comment>
<dbReference type="AlphaFoldDB" id="A0A1G1ZBG7"/>
<proteinExistence type="inferred from homology"/>
<dbReference type="STRING" id="1797693.A3F99_01000"/>
<keyword evidence="2 7" id="KW-0699">rRNA-binding</keyword>
<dbReference type="GO" id="GO:1990904">
    <property type="term" value="C:ribonucleoprotein complex"/>
    <property type="evidence" value="ECO:0007669"/>
    <property type="project" value="UniProtKB-KW"/>
</dbReference>
<sequence length="146" mass="16582">MKVILLQDVRGIGRKYDMKEVSDGYARNFLLPRQLAKVANDAALKELRTKIADHEKGIALLKEKLATLQNEFKREPLTFKLKLGEKAKAFGSVTKKDIEEKIKPFSKDLELEVTFHEPIKTLGEHDVEINLGRGVTGVIKVRVEKE</sequence>